<dbReference type="AlphaFoldDB" id="A0A6P0UQW8"/>
<evidence type="ECO:0000313" key="1">
    <source>
        <dbReference type="EMBL" id="NER15525.1"/>
    </source>
</evidence>
<gene>
    <name evidence="1" type="ORF">GWK08_18870</name>
</gene>
<name>A0A6P0UQW8_9FLAO</name>
<sequence>MKYNEIAEKYLTYLEEGNVDGVISLFSENGIVESPLYGLRPASEFYRDLNNDTTNSSLKLDGVFTEEGSRRISLLFDYEWTLKNNKKVRFKVVDIICFNDLNKIEKLTIIYDTVVSRKLLEELKA</sequence>
<dbReference type="InterPro" id="IPR032710">
    <property type="entry name" value="NTF2-like_dom_sf"/>
</dbReference>
<organism evidence="1 2">
    <name type="scientific">Leptobacterium flavescens</name>
    <dbReference type="NCBI Taxonomy" id="472055"/>
    <lineage>
        <taxon>Bacteria</taxon>
        <taxon>Pseudomonadati</taxon>
        <taxon>Bacteroidota</taxon>
        <taxon>Flavobacteriia</taxon>
        <taxon>Flavobacteriales</taxon>
        <taxon>Flavobacteriaceae</taxon>
        <taxon>Leptobacterium</taxon>
    </lineage>
</organism>
<dbReference type="SUPFAM" id="SSF54427">
    <property type="entry name" value="NTF2-like"/>
    <property type="match status" value="1"/>
</dbReference>
<protein>
    <submittedName>
        <fullName evidence="1">Nuclear transport factor 2 family protein</fullName>
    </submittedName>
</protein>
<dbReference type="RefSeq" id="WP_163608821.1">
    <property type="nucleotide sequence ID" value="NZ_JAABOO010000005.1"/>
</dbReference>
<comment type="caution">
    <text evidence="1">The sequence shown here is derived from an EMBL/GenBank/DDBJ whole genome shotgun (WGS) entry which is preliminary data.</text>
</comment>
<proteinExistence type="predicted"/>
<reference evidence="1 2" key="1">
    <citation type="submission" date="2020-01" db="EMBL/GenBank/DDBJ databases">
        <title>Leptobacterium flavescens.</title>
        <authorList>
            <person name="Wang G."/>
        </authorList>
    </citation>
    <scope>NUCLEOTIDE SEQUENCE [LARGE SCALE GENOMIC DNA]</scope>
    <source>
        <strain evidence="1 2">KCTC 22160</strain>
    </source>
</reference>
<accession>A0A6P0UQW8</accession>
<dbReference type="Proteomes" id="UP000468581">
    <property type="component" value="Unassembled WGS sequence"/>
</dbReference>
<evidence type="ECO:0000313" key="2">
    <source>
        <dbReference type="Proteomes" id="UP000468581"/>
    </source>
</evidence>
<dbReference type="EMBL" id="JAABOO010000005">
    <property type="protein sequence ID" value="NER15525.1"/>
    <property type="molecule type" value="Genomic_DNA"/>
</dbReference>
<dbReference type="Gene3D" id="3.10.450.50">
    <property type="match status" value="1"/>
</dbReference>
<keyword evidence="2" id="KW-1185">Reference proteome</keyword>